<evidence type="ECO:0000256" key="3">
    <source>
        <dbReference type="ARBA" id="ARBA00022989"/>
    </source>
</evidence>
<feature type="transmembrane region" description="Helical" evidence="5">
    <location>
        <begin position="120"/>
        <end position="137"/>
    </location>
</feature>
<reference evidence="6 7" key="1">
    <citation type="submission" date="2016-07" db="EMBL/GenBank/DDBJ databases">
        <title>Pervasive Adenine N6-methylation of Active Genes in Fungi.</title>
        <authorList>
            <consortium name="DOE Joint Genome Institute"/>
            <person name="Mondo S.J."/>
            <person name="Dannebaum R.O."/>
            <person name="Kuo R.C."/>
            <person name="Labutti K."/>
            <person name="Haridas S."/>
            <person name="Kuo A."/>
            <person name="Salamov A."/>
            <person name="Ahrendt S.R."/>
            <person name="Lipzen A."/>
            <person name="Sullivan W."/>
            <person name="Andreopoulos W.B."/>
            <person name="Clum A."/>
            <person name="Lindquist E."/>
            <person name="Daum C."/>
            <person name="Ramamoorthy G.K."/>
            <person name="Gryganskyi A."/>
            <person name="Culley D."/>
            <person name="Magnuson J.K."/>
            <person name="James T.Y."/>
            <person name="O'Malley M.A."/>
            <person name="Stajich J.E."/>
            <person name="Spatafora J.W."/>
            <person name="Visel A."/>
            <person name="Grigoriev I.V."/>
        </authorList>
    </citation>
    <scope>NUCLEOTIDE SEQUENCE [LARGE SCALE GENOMIC DNA]</scope>
    <source>
        <strain evidence="6 7">CBS 115471</strain>
    </source>
</reference>
<feature type="transmembrane region" description="Helical" evidence="5">
    <location>
        <begin position="18"/>
        <end position="37"/>
    </location>
</feature>
<evidence type="ECO:0000313" key="6">
    <source>
        <dbReference type="EMBL" id="ORX95732.1"/>
    </source>
</evidence>
<evidence type="ECO:0000256" key="1">
    <source>
        <dbReference type="ARBA" id="ARBA00004141"/>
    </source>
</evidence>
<sequence length="288" mass="32278">MGNTDLSEFRYYHYDPSIAAAVIFTLLFFTTTSLHMYQMIQTRTWFLIPFVIGGLFEFIGYIGRAVSSNESPNWTLGPYLVQTLFLLVAPALFAASIYMELGRIVLVVDGESHIWIKKRWLTKIFVCGDILSFLMQGSGGGLQAGGTQGLLDLGAHVVVGGLFVQILFFGVFIVVSFAFDISMRRVPTLKARSNHIWRKHLNTLYGASVLIMIRSIVRVVEYLQGFDGYLLGHELYLYVFDALLMTAVMIVLSFVHPSEVCAHAKGGLAFKNGYKLYKVDDRILEGTD</sequence>
<feature type="transmembrane region" description="Helical" evidence="5">
    <location>
        <begin position="235"/>
        <end position="255"/>
    </location>
</feature>
<accession>A0A1Y1YCN4</accession>
<keyword evidence="3 5" id="KW-1133">Transmembrane helix</keyword>
<comment type="subcellular location">
    <subcellularLocation>
        <location evidence="1">Membrane</location>
        <topology evidence="1">Multi-pass membrane protein</topology>
    </subcellularLocation>
</comment>
<proteinExistence type="predicted"/>
<dbReference type="EMBL" id="MCFA01000271">
    <property type="protein sequence ID" value="ORX95732.1"/>
    <property type="molecule type" value="Genomic_DNA"/>
</dbReference>
<dbReference type="OrthoDB" id="3358017at2759"/>
<evidence type="ECO:0000256" key="4">
    <source>
        <dbReference type="ARBA" id="ARBA00023136"/>
    </source>
</evidence>
<feature type="transmembrane region" description="Helical" evidence="5">
    <location>
        <begin position="79"/>
        <end position="99"/>
    </location>
</feature>
<gene>
    <name evidence="6" type="ORF">BCR34DRAFT_607859</name>
</gene>
<name>A0A1Y1YCN4_9PLEO</name>
<dbReference type="STRING" id="1231657.A0A1Y1YCN4"/>
<feature type="transmembrane region" description="Helical" evidence="5">
    <location>
        <begin position="157"/>
        <end position="181"/>
    </location>
</feature>
<organism evidence="6 7">
    <name type="scientific">Clohesyomyces aquaticus</name>
    <dbReference type="NCBI Taxonomy" id="1231657"/>
    <lineage>
        <taxon>Eukaryota</taxon>
        <taxon>Fungi</taxon>
        <taxon>Dikarya</taxon>
        <taxon>Ascomycota</taxon>
        <taxon>Pezizomycotina</taxon>
        <taxon>Dothideomycetes</taxon>
        <taxon>Pleosporomycetidae</taxon>
        <taxon>Pleosporales</taxon>
        <taxon>Lindgomycetaceae</taxon>
        <taxon>Clohesyomyces</taxon>
    </lineage>
</organism>
<keyword evidence="7" id="KW-1185">Reference proteome</keyword>
<dbReference type="InterPro" id="IPR007568">
    <property type="entry name" value="RTA1"/>
</dbReference>
<dbReference type="GO" id="GO:0016020">
    <property type="term" value="C:membrane"/>
    <property type="evidence" value="ECO:0007669"/>
    <property type="project" value="UniProtKB-SubCell"/>
</dbReference>
<dbReference type="PANTHER" id="PTHR31465">
    <property type="entry name" value="PROTEIN RTA1-RELATED"/>
    <property type="match status" value="1"/>
</dbReference>
<keyword evidence="4 5" id="KW-0472">Membrane</keyword>
<keyword evidence="2 5" id="KW-0812">Transmembrane</keyword>
<dbReference type="PANTHER" id="PTHR31465:SF1">
    <property type="entry name" value="PROTEIN RTA1-RELATED"/>
    <property type="match status" value="1"/>
</dbReference>
<dbReference type="AlphaFoldDB" id="A0A1Y1YCN4"/>
<protein>
    <submittedName>
        <fullName evidence="6">RTA1 like protein-domain-containing protein</fullName>
    </submittedName>
</protein>
<evidence type="ECO:0000256" key="2">
    <source>
        <dbReference type="ARBA" id="ARBA00022692"/>
    </source>
</evidence>
<dbReference type="Proteomes" id="UP000193144">
    <property type="component" value="Unassembled WGS sequence"/>
</dbReference>
<evidence type="ECO:0000313" key="7">
    <source>
        <dbReference type="Proteomes" id="UP000193144"/>
    </source>
</evidence>
<dbReference type="Pfam" id="PF04479">
    <property type="entry name" value="RTA1"/>
    <property type="match status" value="1"/>
</dbReference>
<feature type="transmembrane region" description="Helical" evidence="5">
    <location>
        <begin position="202"/>
        <end position="223"/>
    </location>
</feature>
<evidence type="ECO:0000256" key="5">
    <source>
        <dbReference type="SAM" id="Phobius"/>
    </source>
</evidence>
<feature type="transmembrane region" description="Helical" evidence="5">
    <location>
        <begin position="44"/>
        <end position="67"/>
    </location>
</feature>
<comment type="caution">
    <text evidence="6">The sequence shown here is derived from an EMBL/GenBank/DDBJ whole genome shotgun (WGS) entry which is preliminary data.</text>
</comment>